<organism evidence="1">
    <name type="scientific">marine metagenome</name>
    <dbReference type="NCBI Taxonomy" id="408172"/>
    <lineage>
        <taxon>unclassified sequences</taxon>
        <taxon>metagenomes</taxon>
        <taxon>ecological metagenomes</taxon>
    </lineage>
</organism>
<dbReference type="EMBL" id="UINC01217293">
    <property type="protein sequence ID" value="SVE43828.1"/>
    <property type="molecule type" value="Genomic_DNA"/>
</dbReference>
<accession>A0A383DIY8</accession>
<reference evidence="1" key="1">
    <citation type="submission" date="2018-05" db="EMBL/GenBank/DDBJ databases">
        <authorList>
            <person name="Lanie J.A."/>
            <person name="Ng W.-L."/>
            <person name="Kazmierczak K.M."/>
            <person name="Andrzejewski T.M."/>
            <person name="Davidsen T.M."/>
            <person name="Wayne K.J."/>
            <person name="Tettelin H."/>
            <person name="Glass J.I."/>
            <person name="Rusch D."/>
            <person name="Podicherti R."/>
            <person name="Tsui H.-C.T."/>
            <person name="Winkler M.E."/>
        </authorList>
    </citation>
    <scope>NUCLEOTIDE SEQUENCE</scope>
</reference>
<evidence type="ECO:0000313" key="1">
    <source>
        <dbReference type="EMBL" id="SVE43828.1"/>
    </source>
</evidence>
<sequence length="43" mass="5136">NNEDHYSLTPYRHISRKAKKITPKEWIDIGEGILEVIEEIRSR</sequence>
<proteinExistence type="predicted"/>
<name>A0A383DIY8_9ZZZZ</name>
<feature type="non-terminal residue" evidence="1">
    <location>
        <position position="1"/>
    </location>
</feature>
<dbReference type="AlphaFoldDB" id="A0A383DIY8"/>
<gene>
    <name evidence="1" type="ORF">METZ01_LOCUS496682</name>
</gene>
<protein>
    <submittedName>
        <fullName evidence="1">Uncharacterized protein</fullName>
    </submittedName>
</protein>